<dbReference type="GO" id="GO:0033265">
    <property type="term" value="F:choline binding"/>
    <property type="evidence" value="ECO:0007669"/>
    <property type="project" value="InterPro"/>
</dbReference>
<keyword evidence="4" id="KW-1185">Reference proteome</keyword>
<dbReference type="GO" id="GO:0042597">
    <property type="term" value="C:periplasmic space"/>
    <property type="evidence" value="ECO:0007669"/>
    <property type="project" value="InterPro"/>
</dbReference>
<name>A0A4R8IR03_9GAMM</name>
<evidence type="ECO:0000256" key="1">
    <source>
        <dbReference type="SAM" id="SignalP"/>
    </source>
</evidence>
<evidence type="ECO:0000259" key="2">
    <source>
        <dbReference type="Pfam" id="PF04069"/>
    </source>
</evidence>
<dbReference type="Pfam" id="PF04069">
    <property type="entry name" value="OpuAC"/>
    <property type="match status" value="1"/>
</dbReference>
<organism evidence="3 4">
    <name type="scientific">Thiohalophilus thiocyanatoxydans</name>
    <dbReference type="NCBI Taxonomy" id="381308"/>
    <lineage>
        <taxon>Bacteria</taxon>
        <taxon>Pseudomonadati</taxon>
        <taxon>Pseudomonadota</taxon>
        <taxon>Gammaproteobacteria</taxon>
        <taxon>Thiohalomonadales</taxon>
        <taxon>Thiohalophilaceae</taxon>
        <taxon>Thiohalophilus</taxon>
    </lineage>
</organism>
<sequence>MNKRLMTALLASGILFFNGTGSGVAQDASACSDVRFGQVNWTGVTAKTETAAWMLDKLGYKTDVITASVPIMFSSLASNQRDAFLGLWLPTQRSMVKKHMTEGKIDIVTKNLENAKYTVAVPTYVYEAGIQHFKDLDEHKQDFKGELYGIEAGNDGNEIIQKMIDDDAYGLGDWTLVPSSEAAMLTEVRRRVRQDRWIAYLGWAPHPMNLNIDMKYLSGGEEYWGPNQGGATVYTLARTGYAWKCPNVGQFLENYHYTVDEQSKMGHYIINEDMDYAEAGRRLIKENPELLERWFGQGGTYQTGPVKTADGKTNAKGVVAKALGLE</sequence>
<dbReference type="EMBL" id="SOQX01000006">
    <property type="protein sequence ID" value="TDX99986.1"/>
    <property type="molecule type" value="Genomic_DNA"/>
</dbReference>
<proteinExistence type="predicted"/>
<accession>A0A4R8IR03</accession>
<dbReference type="GO" id="GO:0043190">
    <property type="term" value="C:ATP-binding cassette (ABC) transporter complex"/>
    <property type="evidence" value="ECO:0007669"/>
    <property type="project" value="InterPro"/>
</dbReference>
<feature type="chain" id="PRO_5020947992" evidence="1">
    <location>
        <begin position="26"/>
        <end position="326"/>
    </location>
</feature>
<reference evidence="3 4" key="1">
    <citation type="submission" date="2019-03" db="EMBL/GenBank/DDBJ databases">
        <title>Genomic Encyclopedia of Type Strains, Phase IV (KMG-IV): sequencing the most valuable type-strain genomes for metagenomic binning, comparative biology and taxonomic classification.</title>
        <authorList>
            <person name="Goeker M."/>
        </authorList>
    </citation>
    <scope>NUCLEOTIDE SEQUENCE [LARGE SCALE GENOMIC DNA]</scope>
    <source>
        <strain evidence="3 4">DSM 16326</strain>
    </source>
</reference>
<comment type="caution">
    <text evidence="3">The sequence shown here is derived from an EMBL/GenBank/DDBJ whole genome shotgun (WGS) entry which is preliminary data.</text>
</comment>
<dbReference type="GO" id="GO:0022857">
    <property type="term" value="F:transmembrane transporter activity"/>
    <property type="evidence" value="ECO:0007669"/>
    <property type="project" value="InterPro"/>
</dbReference>
<dbReference type="OrthoDB" id="9787902at2"/>
<dbReference type="GO" id="GO:0015871">
    <property type="term" value="P:choline transport"/>
    <property type="evidence" value="ECO:0007669"/>
    <property type="project" value="InterPro"/>
</dbReference>
<dbReference type="Gene3D" id="3.40.190.10">
    <property type="entry name" value="Periplasmic binding protein-like II"/>
    <property type="match status" value="1"/>
</dbReference>
<evidence type="ECO:0000313" key="3">
    <source>
        <dbReference type="EMBL" id="TDX99986.1"/>
    </source>
</evidence>
<gene>
    <name evidence="3" type="ORF">EDC23_2147</name>
</gene>
<dbReference type="InterPro" id="IPR007210">
    <property type="entry name" value="ABC_Gly_betaine_transp_sub-bd"/>
</dbReference>
<dbReference type="CDD" id="cd13640">
    <property type="entry name" value="PBP2_ChoX"/>
    <property type="match status" value="1"/>
</dbReference>
<keyword evidence="1" id="KW-0732">Signal</keyword>
<feature type="signal peptide" evidence="1">
    <location>
        <begin position="1"/>
        <end position="25"/>
    </location>
</feature>
<dbReference type="RefSeq" id="WP_134084350.1">
    <property type="nucleotide sequence ID" value="NZ_SOQX01000006.1"/>
</dbReference>
<feature type="domain" description="ABC-type glycine betaine transport system substrate-binding" evidence="2">
    <location>
        <begin position="33"/>
        <end position="284"/>
    </location>
</feature>
<dbReference type="Gene3D" id="3.40.190.100">
    <property type="entry name" value="Glycine betaine-binding periplasmic protein, domain 2"/>
    <property type="match status" value="1"/>
</dbReference>
<dbReference type="SUPFAM" id="SSF53850">
    <property type="entry name" value="Periplasmic binding protein-like II"/>
    <property type="match status" value="1"/>
</dbReference>
<dbReference type="InterPro" id="IPR017783">
    <property type="entry name" value="ABC_choline_sub-bd"/>
</dbReference>
<evidence type="ECO:0000313" key="4">
    <source>
        <dbReference type="Proteomes" id="UP000294914"/>
    </source>
</evidence>
<dbReference type="Proteomes" id="UP000294914">
    <property type="component" value="Unassembled WGS sequence"/>
</dbReference>
<dbReference type="AlphaFoldDB" id="A0A4R8IR03"/>
<protein>
    <submittedName>
        <fullName evidence="3">Glycine betaine/proline transport system substrate-binding protein</fullName>
    </submittedName>
</protein>